<sequence>MTDDPIIGGYGQSLKDVKHFTLDQVYMILVERKHLKEHDDGVRTKSVASSDVATKVDADGMVAARAEDGTRLRLKTEGKSLARRLMEEEQHKKERRARKKRRGRKRRLEV</sequence>
<dbReference type="AlphaFoldDB" id="A0A0F9U9S9"/>
<protein>
    <submittedName>
        <fullName evidence="2">Uncharacterized protein</fullName>
    </submittedName>
</protein>
<gene>
    <name evidence="2" type="ORF">LCGC14_0249420</name>
</gene>
<evidence type="ECO:0000313" key="2">
    <source>
        <dbReference type="EMBL" id="KKN88379.1"/>
    </source>
</evidence>
<feature type="compositionally biased region" description="Basic and acidic residues" evidence="1">
    <location>
        <begin position="83"/>
        <end position="92"/>
    </location>
</feature>
<organism evidence="2">
    <name type="scientific">marine sediment metagenome</name>
    <dbReference type="NCBI Taxonomy" id="412755"/>
    <lineage>
        <taxon>unclassified sequences</taxon>
        <taxon>metagenomes</taxon>
        <taxon>ecological metagenomes</taxon>
    </lineage>
</organism>
<proteinExistence type="predicted"/>
<feature type="compositionally biased region" description="Basic residues" evidence="1">
    <location>
        <begin position="93"/>
        <end position="110"/>
    </location>
</feature>
<feature type="region of interest" description="Disordered" evidence="1">
    <location>
        <begin position="83"/>
        <end position="110"/>
    </location>
</feature>
<accession>A0A0F9U9S9</accession>
<evidence type="ECO:0000256" key="1">
    <source>
        <dbReference type="SAM" id="MobiDB-lite"/>
    </source>
</evidence>
<comment type="caution">
    <text evidence="2">The sequence shown here is derived from an EMBL/GenBank/DDBJ whole genome shotgun (WGS) entry which is preliminary data.</text>
</comment>
<name>A0A0F9U9S9_9ZZZZ</name>
<reference evidence="2" key="1">
    <citation type="journal article" date="2015" name="Nature">
        <title>Complex archaea that bridge the gap between prokaryotes and eukaryotes.</title>
        <authorList>
            <person name="Spang A."/>
            <person name="Saw J.H."/>
            <person name="Jorgensen S.L."/>
            <person name="Zaremba-Niedzwiedzka K."/>
            <person name="Martijn J."/>
            <person name="Lind A.E."/>
            <person name="van Eijk R."/>
            <person name="Schleper C."/>
            <person name="Guy L."/>
            <person name="Ettema T.J."/>
        </authorList>
    </citation>
    <scope>NUCLEOTIDE SEQUENCE</scope>
</reference>
<dbReference type="EMBL" id="LAZR01000129">
    <property type="protein sequence ID" value="KKN88379.1"/>
    <property type="molecule type" value="Genomic_DNA"/>
</dbReference>